<keyword evidence="2" id="KW-0067">ATP-binding</keyword>
<reference evidence="6 7" key="1">
    <citation type="journal article" date="2021" name="BMC Biol.">
        <title>Horizontally acquired antibacterial genes associated with adaptive radiation of ladybird beetles.</title>
        <authorList>
            <person name="Li H.S."/>
            <person name="Tang X.F."/>
            <person name="Huang Y.H."/>
            <person name="Xu Z.Y."/>
            <person name="Chen M.L."/>
            <person name="Du X.Y."/>
            <person name="Qiu B.Y."/>
            <person name="Chen P.T."/>
            <person name="Zhang W."/>
            <person name="Slipinski A."/>
            <person name="Escalona H.E."/>
            <person name="Waterhouse R.M."/>
            <person name="Zwick A."/>
            <person name="Pang H."/>
        </authorList>
    </citation>
    <scope>NUCLEOTIDE SEQUENCE [LARGE SCALE GENOMIC DNA]</scope>
    <source>
        <strain evidence="6">SYSU2018</strain>
    </source>
</reference>
<accession>A0ABD2MRR4</accession>
<dbReference type="Pfam" id="PF05970">
    <property type="entry name" value="PIF1"/>
    <property type="match status" value="1"/>
</dbReference>
<comment type="catalytic activity">
    <reaction evidence="2">
        <text>ATP + H2O = ADP + phosphate + H(+)</text>
        <dbReference type="Rhea" id="RHEA:13065"/>
        <dbReference type="ChEBI" id="CHEBI:15377"/>
        <dbReference type="ChEBI" id="CHEBI:15378"/>
        <dbReference type="ChEBI" id="CHEBI:30616"/>
        <dbReference type="ChEBI" id="CHEBI:43474"/>
        <dbReference type="ChEBI" id="CHEBI:456216"/>
        <dbReference type="EC" id="5.6.2.3"/>
    </reaction>
</comment>
<feature type="domain" description="PIF1/LRR1 pleckstrin homology" evidence="5">
    <location>
        <begin position="7"/>
        <end position="117"/>
    </location>
</feature>
<dbReference type="SUPFAM" id="SSF52540">
    <property type="entry name" value="P-loop containing nucleoside triphosphate hydrolases"/>
    <property type="match status" value="1"/>
</dbReference>
<dbReference type="Pfam" id="PF25344">
    <property type="entry name" value="PH_LRR1"/>
    <property type="match status" value="1"/>
</dbReference>
<dbReference type="InterPro" id="IPR051055">
    <property type="entry name" value="PIF1_helicase"/>
</dbReference>
<keyword evidence="2" id="KW-0547">Nucleotide-binding</keyword>
<feature type="domain" description="DNA helicase Pif1-like DEAD-box helicase" evidence="4">
    <location>
        <begin position="194"/>
        <end position="303"/>
    </location>
</feature>
<protein>
    <recommendedName>
        <fullName evidence="2">ATP-dependent DNA helicase</fullName>
        <ecNumber evidence="2">5.6.2.3</ecNumber>
    </recommendedName>
</protein>
<comment type="similarity">
    <text evidence="2">Belongs to the helicase family.</text>
</comment>
<dbReference type="GO" id="GO:0043139">
    <property type="term" value="F:5'-3' DNA helicase activity"/>
    <property type="evidence" value="ECO:0007669"/>
    <property type="project" value="UniProtKB-EC"/>
</dbReference>
<evidence type="ECO:0000313" key="6">
    <source>
        <dbReference type="EMBL" id="KAL3269018.1"/>
    </source>
</evidence>
<evidence type="ECO:0000259" key="5">
    <source>
        <dbReference type="Pfam" id="PF25344"/>
    </source>
</evidence>
<keyword evidence="2" id="KW-0378">Hydrolase</keyword>
<proteinExistence type="inferred from homology"/>
<dbReference type="GO" id="GO:0005524">
    <property type="term" value="F:ATP binding"/>
    <property type="evidence" value="ECO:0007669"/>
    <property type="project" value="UniProtKB-KW"/>
</dbReference>
<dbReference type="InterPro" id="IPR027417">
    <property type="entry name" value="P-loop_NTPase"/>
</dbReference>
<dbReference type="PANTHER" id="PTHR47642">
    <property type="entry name" value="ATP-DEPENDENT DNA HELICASE"/>
    <property type="match status" value="1"/>
</dbReference>
<dbReference type="InterPro" id="IPR057437">
    <property type="entry name" value="PIF1/LRR1_PH"/>
</dbReference>
<feature type="region of interest" description="Disordered" evidence="3">
    <location>
        <begin position="149"/>
        <end position="190"/>
    </location>
</feature>
<organism evidence="6 7">
    <name type="scientific">Cryptolaemus montrouzieri</name>
    <dbReference type="NCBI Taxonomy" id="559131"/>
    <lineage>
        <taxon>Eukaryota</taxon>
        <taxon>Metazoa</taxon>
        <taxon>Ecdysozoa</taxon>
        <taxon>Arthropoda</taxon>
        <taxon>Hexapoda</taxon>
        <taxon>Insecta</taxon>
        <taxon>Pterygota</taxon>
        <taxon>Neoptera</taxon>
        <taxon>Endopterygota</taxon>
        <taxon>Coleoptera</taxon>
        <taxon>Polyphaga</taxon>
        <taxon>Cucujiformia</taxon>
        <taxon>Coccinelloidea</taxon>
        <taxon>Coccinellidae</taxon>
        <taxon>Scymninae</taxon>
        <taxon>Scymnini</taxon>
        <taxon>Cryptolaemus</taxon>
    </lineage>
</organism>
<evidence type="ECO:0000256" key="3">
    <source>
        <dbReference type="SAM" id="MobiDB-lite"/>
    </source>
</evidence>
<dbReference type="GO" id="GO:0006310">
    <property type="term" value="P:DNA recombination"/>
    <property type="evidence" value="ECO:0007669"/>
    <property type="project" value="UniProtKB-KW"/>
</dbReference>
<keyword evidence="2" id="KW-0233">DNA recombination</keyword>
<keyword evidence="2" id="KW-0234">DNA repair</keyword>
<keyword evidence="2" id="KW-0227">DNA damage</keyword>
<dbReference type="PANTHER" id="PTHR47642:SF7">
    <property type="entry name" value="ATP-DEPENDENT DNA HELICASE PIF1"/>
    <property type="match status" value="1"/>
</dbReference>
<comment type="caution">
    <text evidence="6">The sequence shown here is derived from an EMBL/GenBank/DDBJ whole genome shotgun (WGS) entry which is preliminary data.</text>
</comment>
<evidence type="ECO:0000256" key="1">
    <source>
        <dbReference type="ARBA" id="ARBA00023242"/>
    </source>
</evidence>
<keyword evidence="2" id="KW-0347">Helicase</keyword>
<gene>
    <name evidence="6" type="ORF">HHI36_008102</name>
</gene>
<dbReference type="GO" id="GO:0006281">
    <property type="term" value="P:DNA repair"/>
    <property type="evidence" value="ECO:0007669"/>
    <property type="project" value="UniProtKB-KW"/>
</dbReference>
<sequence length="306" mass="33453">MSSEDAALSCCLKIEWLNHQGVINRQLQSKNATLTIIRNEFRDLFLQISANNIAPVRLQLKGLSLHKNFVKEGKATIKFLKVKCTVYLTNAPPSQLMNFLRTIFVKMTGNFTKNENISLRTQLLSAKPRTFDEISPITESDLFIAQKASSKKSTETTPSPIRKRKLNETSSATKSPAAKKLYTSSSPLQNDPLDLEQKEVLEACLSGQNIFFTGSAGTGKSFLLRKIIGALPADVTVATASTGVAACHIGGITFHQFAAIGIGSGSVDRCVEIASKSGAGVIWRKCKHLIIDEVSMIDAKFFQVSR</sequence>
<dbReference type="GO" id="GO:0016787">
    <property type="term" value="F:hydrolase activity"/>
    <property type="evidence" value="ECO:0007669"/>
    <property type="project" value="UniProtKB-KW"/>
</dbReference>
<evidence type="ECO:0000256" key="2">
    <source>
        <dbReference type="RuleBase" id="RU363044"/>
    </source>
</evidence>
<dbReference type="Gene3D" id="3.40.50.300">
    <property type="entry name" value="P-loop containing nucleotide triphosphate hydrolases"/>
    <property type="match status" value="1"/>
</dbReference>
<dbReference type="InterPro" id="IPR010285">
    <property type="entry name" value="DNA_helicase_pif1-like_DEAD"/>
</dbReference>
<dbReference type="EC" id="5.6.2.3" evidence="2"/>
<keyword evidence="1" id="KW-0539">Nucleus</keyword>
<dbReference type="EMBL" id="JABFTP020000021">
    <property type="protein sequence ID" value="KAL3269018.1"/>
    <property type="molecule type" value="Genomic_DNA"/>
</dbReference>
<dbReference type="Proteomes" id="UP001516400">
    <property type="component" value="Unassembled WGS sequence"/>
</dbReference>
<comment type="cofactor">
    <cofactor evidence="2">
        <name>Mg(2+)</name>
        <dbReference type="ChEBI" id="CHEBI:18420"/>
    </cofactor>
</comment>
<dbReference type="AlphaFoldDB" id="A0ABD2MRR4"/>
<keyword evidence="7" id="KW-1185">Reference proteome</keyword>
<evidence type="ECO:0000259" key="4">
    <source>
        <dbReference type="Pfam" id="PF05970"/>
    </source>
</evidence>
<evidence type="ECO:0000313" key="7">
    <source>
        <dbReference type="Proteomes" id="UP001516400"/>
    </source>
</evidence>
<name>A0ABD2MRR4_9CUCU</name>